<feature type="domain" description="DUF4166" evidence="1">
    <location>
        <begin position="17"/>
        <end position="178"/>
    </location>
</feature>
<dbReference type="InterPro" id="IPR025311">
    <property type="entry name" value="DUF4166"/>
</dbReference>
<gene>
    <name evidence="2" type="ORF">QJT80_09245</name>
</gene>
<dbReference type="EMBL" id="CP124755">
    <property type="protein sequence ID" value="WGZ89686.1"/>
    <property type="molecule type" value="Genomic_DNA"/>
</dbReference>
<dbReference type="KEGG" id="tdu:QJT80_09245"/>
<dbReference type="Pfam" id="PF13761">
    <property type="entry name" value="DUF4166"/>
    <property type="match status" value="1"/>
</dbReference>
<reference evidence="2" key="1">
    <citation type="journal article" date="2023" name="Int. J. Mol. Sci.">
        <title>Metagenomics Revealed a New Genus 'Candidatus Thiocaldithrix dubininis' gen. nov., sp. nov. and a New Species 'Candidatus Thiothrix putei' sp. nov. in the Family Thiotrichaceae, Some Members of Which Have Traits of Both Na+- and H+-Motive Energetics.</title>
        <authorList>
            <person name="Ravin N.V."/>
            <person name="Muntyan M.S."/>
            <person name="Smolyakov D.D."/>
            <person name="Rudenko T.S."/>
            <person name="Beletsky A.V."/>
            <person name="Mardanov A.V."/>
            <person name="Grabovich M.Y."/>
        </authorList>
    </citation>
    <scope>NUCLEOTIDE SEQUENCE</scope>
    <source>
        <strain evidence="2">GKL-01</strain>
    </source>
</reference>
<sequence length="183" mass="20869">MKENSVTRWFGDAFKQLHPSLQHLHREGGRLQGIAEIKLGENLVARWLGKRLAYKLGIPVQANTCDFGVEITYTPDLLLWGRRFGEQKVMSTFKPVGHYPHGYWVERTGAINLQLGVNIIDGGWHWQQQRIRLFGLTLPLGLMPRTTAYKTFANNKYVFNVVITLPFFGNLLSYSGELDALPL</sequence>
<protein>
    <submittedName>
        <fullName evidence="2">DUF4166 domain-containing protein</fullName>
    </submittedName>
</protein>
<evidence type="ECO:0000259" key="1">
    <source>
        <dbReference type="Pfam" id="PF13761"/>
    </source>
</evidence>
<reference evidence="2" key="2">
    <citation type="submission" date="2023-04" db="EMBL/GenBank/DDBJ databases">
        <authorList>
            <person name="Beletskiy A.V."/>
            <person name="Mardanov A.V."/>
            <person name="Ravin N.V."/>
        </authorList>
    </citation>
    <scope>NUCLEOTIDE SEQUENCE</scope>
    <source>
        <strain evidence="2">GKL-01</strain>
    </source>
</reference>
<accession>A0AA95KDP8</accession>
<proteinExistence type="predicted"/>
<organism evidence="2">
    <name type="scientific">Candidatus Thiocaldithrix dubininis</name>
    <dbReference type="NCBI Taxonomy" id="3080823"/>
    <lineage>
        <taxon>Bacteria</taxon>
        <taxon>Pseudomonadati</taxon>
        <taxon>Pseudomonadota</taxon>
        <taxon>Gammaproteobacteria</taxon>
        <taxon>Thiotrichales</taxon>
        <taxon>Thiotrichaceae</taxon>
        <taxon>Candidatus Thiocaldithrix</taxon>
    </lineage>
</organism>
<dbReference type="AlphaFoldDB" id="A0AA95KDP8"/>
<name>A0AA95KDP8_9GAMM</name>
<dbReference type="Proteomes" id="UP001300672">
    <property type="component" value="Chromosome"/>
</dbReference>
<evidence type="ECO:0000313" key="2">
    <source>
        <dbReference type="EMBL" id="WGZ89686.1"/>
    </source>
</evidence>